<dbReference type="GO" id="GO:0015280">
    <property type="term" value="F:ligand-gated sodium channel activity"/>
    <property type="evidence" value="ECO:0007669"/>
    <property type="project" value="TreeGrafter"/>
</dbReference>
<reference evidence="14 15" key="1">
    <citation type="submission" date="2015-08" db="EMBL/GenBank/DDBJ databases">
        <title>Ancestral chromatin configuration constrains chromatin evolution on differentiating sex chromosomes in Drosophila.</title>
        <authorList>
            <person name="Zhou Q."/>
            <person name="Bachtrog D."/>
        </authorList>
    </citation>
    <scope>NUCLEOTIDE SEQUENCE [LARGE SCALE GENOMIC DNA]</scope>
    <source>
        <tissue evidence="14">Whole larvae</tissue>
    </source>
</reference>
<dbReference type="AlphaFoldDB" id="A0A0M4E7J0"/>
<keyword evidence="3 12" id="KW-0813">Transport</keyword>
<comment type="similarity">
    <text evidence="2 12">Belongs to the amiloride-sensitive sodium channel (TC 1.A.6) family.</text>
</comment>
<dbReference type="PANTHER" id="PTHR11690:SF243">
    <property type="entry name" value="PICKPOCKET 12-RELATED"/>
    <property type="match status" value="1"/>
</dbReference>
<sequence length="468" mass="53584">MEAQQKQPKVRRFLWRSFKNSLVIFFKETGLHGLKFVGDAALTIWERCFFLIAFVAAFILTCQLISNIYAKWNSTPVIIGISPHATSILKVPFPAVTICNMNQVQRSKVQHYKVKQNCLSSPSNLNLSVGVGFVPVAWNPETGYPKDLPKLFYPTTAVGTGITMGFTVVLDAQLNEYYCSSTNGPGFKLLFHNAISTPNLKEDGIMLGIGYETNFRLEFSISESHPNIRSIKRIDRQCVFNKEKVLLYHKDYTQKSCEDECRAKFLYNLCGCIPHKYPHIYKYARVCAVKDIFCERRAELENYKSEADKCRKLCLPSCFHLTYVADAFYIPLAKHDFRIANAKVAQLNKSYLLENVAVMNLYYRESAYYGTMKNVYFGLTEFLSNIGGVMGLFMGFSVISLAEVFYFLMLKPISELLLWQRGRQQLRNDPQPGKQQATPKKNKNEEIWYSSELYPKGIARKSTLANKH</sequence>
<keyword evidence="5 12" id="KW-0812">Transmembrane</keyword>
<evidence type="ECO:0000256" key="3">
    <source>
        <dbReference type="ARBA" id="ARBA00022448"/>
    </source>
</evidence>
<dbReference type="GO" id="GO:0005886">
    <property type="term" value="C:plasma membrane"/>
    <property type="evidence" value="ECO:0007669"/>
    <property type="project" value="TreeGrafter"/>
</dbReference>
<dbReference type="PANTHER" id="PTHR11690">
    <property type="entry name" value="AMILORIDE-SENSITIVE SODIUM CHANNEL-RELATED"/>
    <property type="match status" value="1"/>
</dbReference>
<protein>
    <submittedName>
        <fullName evidence="14">CG33289</fullName>
    </submittedName>
</protein>
<evidence type="ECO:0000313" key="14">
    <source>
        <dbReference type="EMBL" id="ALC40508.1"/>
    </source>
</evidence>
<proteinExistence type="inferred from homology"/>
<evidence type="ECO:0000256" key="8">
    <source>
        <dbReference type="ARBA" id="ARBA00023065"/>
    </source>
</evidence>
<keyword evidence="15" id="KW-1185">Reference proteome</keyword>
<evidence type="ECO:0000256" key="12">
    <source>
        <dbReference type="RuleBase" id="RU000679"/>
    </source>
</evidence>
<evidence type="ECO:0000256" key="5">
    <source>
        <dbReference type="ARBA" id="ARBA00022692"/>
    </source>
</evidence>
<evidence type="ECO:0000313" key="15">
    <source>
        <dbReference type="Proteomes" id="UP000494163"/>
    </source>
</evidence>
<keyword evidence="11 12" id="KW-0407">Ion channel</keyword>
<keyword evidence="7" id="KW-0915">Sodium</keyword>
<dbReference type="EMBL" id="CP012524">
    <property type="protein sequence ID" value="ALC40508.1"/>
    <property type="molecule type" value="Genomic_DNA"/>
</dbReference>
<keyword evidence="10 12" id="KW-0739">Sodium transport</keyword>
<evidence type="ECO:0000256" key="4">
    <source>
        <dbReference type="ARBA" id="ARBA00022461"/>
    </source>
</evidence>
<gene>
    <name evidence="14" type="ORF">Dbus_chr2Rg87</name>
</gene>
<keyword evidence="6 13" id="KW-1133">Transmembrane helix</keyword>
<feature type="transmembrane region" description="Helical" evidence="13">
    <location>
        <begin position="382"/>
        <end position="408"/>
    </location>
</feature>
<name>A0A0M4E7J0_DROBS</name>
<dbReference type="OrthoDB" id="6021021at2759"/>
<dbReference type="InterPro" id="IPR001873">
    <property type="entry name" value="ENaC"/>
</dbReference>
<dbReference type="Proteomes" id="UP000494163">
    <property type="component" value="Chromosome 2R"/>
</dbReference>
<evidence type="ECO:0000256" key="2">
    <source>
        <dbReference type="ARBA" id="ARBA00007193"/>
    </source>
</evidence>
<keyword evidence="9 13" id="KW-0472">Membrane</keyword>
<evidence type="ECO:0000256" key="10">
    <source>
        <dbReference type="ARBA" id="ARBA00023201"/>
    </source>
</evidence>
<dbReference type="OMA" id="CENECLA"/>
<dbReference type="Gene3D" id="1.10.287.770">
    <property type="entry name" value="YojJ-like"/>
    <property type="match status" value="1"/>
</dbReference>
<evidence type="ECO:0000256" key="11">
    <source>
        <dbReference type="ARBA" id="ARBA00023303"/>
    </source>
</evidence>
<keyword evidence="4 12" id="KW-0894">Sodium channel</keyword>
<keyword evidence="8 12" id="KW-0406">Ion transport</keyword>
<dbReference type="Gene3D" id="1.10.287.820">
    <property type="entry name" value="Acid-sensing ion channel domain"/>
    <property type="match status" value="1"/>
</dbReference>
<evidence type="ECO:0000256" key="7">
    <source>
        <dbReference type="ARBA" id="ARBA00023053"/>
    </source>
</evidence>
<accession>A0A0M4E7J0</accession>
<dbReference type="STRING" id="30019.A0A0M4E7J0"/>
<evidence type="ECO:0000256" key="6">
    <source>
        <dbReference type="ARBA" id="ARBA00022989"/>
    </source>
</evidence>
<comment type="subcellular location">
    <subcellularLocation>
        <location evidence="1">Membrane</location>
        <topology evidence="1">Multi-pass membrane protein</topology>
    </subcellularLocation>
</comment>
<dbReference type="Pfam" id="PF00858">
    <property type="entry name" value="ASC"/>
    <property type="match status" value="2"/>
</dbReference>
<evidence type="ECO:0000256" key="1">
    <source>
        <dbReference type="ARBA" id="ARBA00004141"/>
    </source>
</evidence>
<feature type="transmembrane region" description="Helical" evidence="13">
    <location>
        <begin position="48"/>
        <end position="69"/>
    </location>
</feature>
<organism evidence="14 15">
    <name type="scientific">Drosophila busckii</name>
    <name type="common">Fruit fly</name>
    <dbReference type="NCBI Taxonomy" id="30019"/>
    <lineage>
        <taxon>Eukaryota</taxon>
        <taxon>Metazoa</taxon>
        <taxon>Ecdysozoa</taxon>
        <taxon>Arthropoda</taxon>
        <taxon>Hexapoda</taxon>
        <taxon>Insecta</taxon>
        <taxon>Pterygota</taxon>
        <taxon>Neoptera</taxon>
        <taxon>Endopterygota</taxon>
        <taxon>Diptera</taxon>
        <taxon>Brachycera</taxon>
        <taxon>Muscomorpha</taxon>
        <taxon>Ephydroidea</taxon>
        <taxon>Drosophilidae</taxon>
        <taxon>Drosophila</taxon>
    </lineage>
</organism>
<evidence type="ECO:0000256" key="13">
    <source>
        <dbReference type="SAM" id="Phobius"/>
    </source>
</evidence>
<evidence type="ECO:0000256" key="9">
    <source>
        <dbReference type="ARBA" id="ARBA00023136"/>
    </source>
</evidence>